<organism evidence="1 2">
    <name type="scientific">Stylosanthes scabra</name>
    <dbReference type="NCBI Taxonomy" id="79078"/>
    <lineage>
        <taxon>Eukaryota</taxon>
        <taxon>Viridiplantae</taxon>
        <taxon>Streptophyta</taxon>
        <taxon>Embryophyta</taxon>
        <taxon>Tracheophyta</taxon>
        <taxon>Spermatophyta</taxon>
        <taxon>Magnoliopsida</taxon>
        <taxon>eudicotyledons</taxon>
        <taxon>Gunneridae</taxon>
        <taxon>Pentapetalae</taxon>
        <taxon>rosids</taxon>
        <taxon>fabids</taxon>
        <taxon>Fabales</taxon>
        <taxon>Fabaceae</taxon>
        <taxon>Papilionoideae</taxon>
        <taxon>50 kb inversion clade</taxon>
        <taxon>dalbergioids sensu lato</taxon>
        <taxon>Dalbergieae</taxon>
        <taxon>Pterocarpus clade</taxon>
        <taxon>Stylosanthes</taxon>
    </lineage>
</organism>
<comment type="caution">
    <text evidence="1">The sequence shown here is derived from an EMBL/GenBank/DDBJ whole genome shotgun (WGS) entry which is preliminary data.</text>
</comment>
<dbReference type="Proteomes" id="UP001341840">
    <property type="component" value="Unassembled WGS sequence"/>
</dbReference>
<accession>A0ABU6QXV5</accession>
<proteinExistence type="predicted"/>
<evidence type="ECO:0000313" key="1">
    <source>
        <dbReference type="EMBL" id="MED6116615.1"/>
    </source>
</evidence>
<gene>
    <name evidence="1" type="ORF">PIB30_101859</name>
</gene>
<evidence type="ECO:0000313" key="2">
    <source>
        <dbReference type="Proteomes" id="UP001341840"/>
    </source>
</evidence>
<reference evidence="1 2" key="1">
    <citation type="journal article" date="2023" name="Plants (Basel)">
        <title>Bridging the Gap: Combining Genomics and Transcriptomics Approaches to Understand Stylosanthes scabra, an Orphan Legume from the Brazilian Caatinga.</title>
        <authorList>
            <person name="Ferreira-Neto J.R.C."/>
            <person name="da Silva M.D."/>
            <person name="Binneck E."/>
            <person name="de Melo N.F."/>
            <person name="da Silva R.H."/>
            <person name="de Melo A.L.T.M."/>
            <person name="Pandolfi V."/>
            <person name="Bustamante F.O."/>
            <person name="Brasileiro-Vidal A.C."/>
            <person name="Benko-Iseppon A.M."/>
        </authorList>
    </citation>
    <scope>NUCLEOTIDE SEQUENCE [LARGE SCALE GENOMIC DNA]</scope>
    <source>
        <tissue evidence="1">Leaves</tissue>
    </source>
</reference>
<protein>
    <submittedName>
        <fullName evidence="1">Uncharacterized protein</fullName>
    </submittedName>
</protein>
<name>A0ABU6QXV5_9FABA</name>
<keyword evidence="2" id="KW-1185">Reference proteome</keyword>
<sequence length="173" mass="19098">MYIVRGFGPSGPNIRNSCPELGKAGVSDVPGFASCQACPECRGVVMPIGENFFWKFLKMIGQFDLMADVNLLEVMGERENSSISVILMMDFLEMAENQPENREAVVPTAGVARMPHELSPIYRWVSRNVLGASPILSQAYLDELKLSGVIFGGRDLEGRYRVEAARPGDWVVI</sequence>
<dbReference type="EMBL" id="JASCZI010003043">
    <property type="protein sequence ID" value="MED6116615.1"/>
    <property type="molecule type" value="Genomic_DNA"/>
</dbReference>